<dbReference type="EMBL" id="KN818452">
    <property type="protein sequence ID" value="KIL56046.1"/>
    <property type="molecule type" value="Genomic_DNA"/>
</dbReference>
<sequence length="333" mass="37127">MGEKATKAAEEVTRPEVVLVTQRFAANTLVDTVILHIDTLTGVNVREGVPESQKIQGLLQAYDVIQGTLVQAFFLQNETRTVVMLDEFLQVYLYPETKAAFGQAAPLLSFPLSVTTGDKERGTSTRRVVGNSVELNDALSDRYVAIEESVRCEDDFDGDLVKGWRMVEGLANQKTERMSSYNPDMRDVTVMQRRPPSMVSQYTRSQGAWHLLDPRRPKRKPTAEEHAYAHRIRPSIPDDPKRAISHNYETSFHFILSVYEPLNAGHCPKIDNGILRHATRVSNAGWGGFAFMPQGKLFARFFASNESLVQGNATFLASAQAAVLNPQDLGVFP</sequence>
<accession>A0A0C2WHE0</accession>
<reference evidence="1 2" key="1">
    <citation type="submission" date="2014-04" db="EMBL/GenBank/DDBJ databases">
        <title>Evolutionary Origins and Diversification of the Mycorrhizal Mutualists.</title>
        <authorList>
            <consortium name="DOE Joint Genome Institute"/>
            <consortium name="Mycorrhizal Genomics Consortium"/>
            <person name="Kohler A."/>
            <person name="Kuo A."/>
            <person name="Nagy L.G."/>
            <person name="Floudas D."/>
            <person name="Copeland A."/>
            <person name="Barry K.W."/>
            <person name="Cichocki N."/>
            <person name="Veneault-Fourrey C."/>
            <person name="LaButti K."/>
            <person name="Lindquist E.A."/>
            <person name="Lipzen A."/>
            <person name="Lundell T."/>
            <person name="Morin E."/>
            <person name="Murat C."/>
            <person name="Riley R."/>
            <person name="Ohm R."/>
            <person name="Sun H."/>
            <person name="Tunlid A."/>
            <person name="Henrissat B."/>
            <person name="Grigoriev I.V."/>
            <person name="Hibbett D.S."/>
            <person name="Martin F."/>
        </authorList>
    </citation>
    <scope>NUCLEOTIDE SEQUENCE [LARGE SCALE GENOMIC DNA]</scope>
    <source>
        <strain evidence="1 2">Koide BX008</strain>
    </source>
</reference>
<dbReference type="STRING" id="946122.A0A0C2WHE0"/>
<dbReference type="InParanoid" id="A0A0C2WHE0"/>
<gene>
    <name evidence="1" type="ORF">M378DRAFT_17437</name>
</gene>
<protein>
    <submittedName>
        <fullName evidence="1">Uncharacterized protein</fullName>
    </submittedName>
</protein>
<proteinExistence type="predicted"/>
<dbReference type="OrthoDB" id="28092at2759"/>
<evidence type="ECO:0000313" key="1">
    <source>
        <dbReference type="EMBL" id="KIL56046.1"/>
    </source>
</evidence>
<organism evidence="1 2">
    <name type="scientific">Amanita muscaria (strain Koide BX008)</name>
    <dbReference type="NCBI Taxonomy" id="946122"/>
    <lineage>
        <taxon>Eukaryota</taxon>
        <taxon>Fungi</taxon>
        <taxon>Dikarya</taxon>
        <taxon>Basidiomycota</taxon>
        <taxon>Agaricomycotina</taxon>
        <taxon>Agaricomycetes</taxon>
        <taxon>Agaricomycetidae</taxon>
        <taxon>Agaricales</taxon>
        <taxon>Pluteineae</taxon>
        <taxon>Amanitaceae</taxon>
        <taxon>Amanita</taxon>
    </lineage>
</organism>
<name>A0A0C2WHE0_AMAMK</name>
<dbReference type="AlphaFoldDB" id="A0A0C2WHE0"/>
<dbReference type="HOGENOM" id="CLU_834117_0_0_1"/>
<dbReference type="Proteomes" id="UP000054549">
    <property type="component" value="Unassembled WGS sequence"/>
</dbReference>
<evidence type="ECO:0000313" key="2">
    <source>
        <dbReference type="Proteomes" id="UP000054549"/>
    </source>
</evidence>
<keyword evidence="2" id="KW-1185">Reference proteome</keyword>